<evidence type="ECO:0000313" key="9">
    <source>
        <dbReference type="Proteomes" id="UP000298663"/>
    </source>
</evidence>
<dbReference type="GO" id="GO:0008270">
    <property type="term" value="F:zinc ion binding"/>
    <property type="evidence" value="ECO:0007669"/>
    <property type="project" value="UniProtKB-KW"/>
</dbReference>
<dbReference type="PROSITE" id="PS00518">
    <property type="entry name" value="ZF_RING_1"/>
    <property type="match status" value="1"/>
</dbReference>
<dbReference type="AlphaFoldDB" id="A0A4U5MJD2"/>
<dbReference type="Gene3D" id="1.20.120.1750">
    <property type="match status" value="1"/>
</dbReference>
<dbReference type="GO" id="GO:0004842">
    <property type="term" value="F:ubiquitin-protein transferase activity"/>
    <property type="evidence" value="ECO:0007669"/>
    <property type="project" value="InterPro"/>
</dbReference>
<dbReference type="InterPro" id="IPR044066">
    <property type="entry name" value="TRIAD_supradom"/>
</dbReference>
<evidence type="ECO:0000256" key="1">
    <source>
        <dbReference type="ARBA" id="ARBA00022679"/>
    </source>
</evidence>
<protein>
    <recommendedName>
        <fullName evidence="7">RING-type domain-containing protein</fullName>
    </recommendedName>
</protein>
<dbReference type="OrthoDB" id="5877939at2759"/>
<keyword evidence="5" id="KW-0833">Ubl conjugation pathway</keyword>
<keyword evidence="2" id="KW-0479">Metal-binding</keyword>
<dbReference type="InterPro" id="IPR013083">
    <property type="entry name" value="Znf_RING/FYVE/PHD"/>
</dbReference>
<dbReference type="EMBL" id="AZBU02000007">
    <property type="protein sequence ID" value="TKR69499.1"/>
    <property type="molecule type" value="Genomic_DNA"/>
</dbReference>
<reference evidence="8 9" key="1">
    <citation type="journal article" date="2015" name="Genome Biol.">
        <title>Comparative genomics of Steinernema reveals deeply conserved gene regulatory networks.</title>
        <authorList>
            <person name="Dillman A.R."/>
            <person name="Macchietto M."/>
            <person name="Porter C.F."/>
            <person name="Rogers A."/>
            <person name="Williams B."/>
            <person name="Antoshechkin I."/>
            <person name="Lee M.M."/>
            <person name="Goodwin Z."/>
            <person name="Lu X."/>
            <person name="Lewis E.E."/>
            <person name="Goodrich-Blair H."/>
            <person name="Stock S.P."/>
            <person name="Adams B.J."/>
            <person name="Sternberg P.W."/>
            <person name="Mortazavi A."/>
        </authorList>
    </citation>
    <scope>NUCLEOTIDE SEQUENCE [LARGE SCALE GENOMIC DNA]</scope>
    <source>
        <strain evidence="8 9">ALL</strain>
    </source>
</reference>
<dbReference type="STRING" id="34508.A0A4U5MJD2"/>
<dbReference type="CDD" id="cd22584">
    <property type="entry name" value="Rcat_RBR_unk"/>
    <property type="match status" value="1"/>
</dbReference>
<dbReference type="PANTHER" id="PTHR11685">
    <property type="entry name" value="RBR FAMILY RING FINGER AND IBR DOMAIN-CONTAINING"/>
    <property type="match status" value="1"/>
</dbReference>
<dbReference type="SUPFAM" id="SSF57850">
    <property type="entry name" value="RING/U-box"/>
    <property type="match status" value="2"/>
</dbReference>
<keyword evidence="3" id="KW-0677">Repeat</keyword>
<organism evidence="8 9">
    <name type="scientific">Steinernema carpocapsae</name>
    <name type="common">Entomopathogenic nematode</name>
    <dbReference type="NCBI Taxonomy" id="34508"/>
    <lineage>
        <taxon>Eukaryota</taxon>
        <taxon>Metazoa</taxon>
        <taxon>Ecdysozoa</taxon>
        <taxon>Nematoda</taxon>
        <taxon>Chromadorea</taxon>
        <taxon>Rhabditida</taxon>
        <taxon>Tylenchina</taxon>
        <taxon>Panagrolaimomorpha</taxon>
        <taxon>Strongyloidoidea</taxon>
        <taxon>Steinernematidae</taxon>
        <taxon>Steinernema</taxon>
    </lineage>
</organism>
<keyword evidence="1" id="KW-0808">Transferase</keyword>
<evidence type="ECO:0000256" key="6">
    <source>
        <dbReference type="ARBA" id="ARBA00022833"/>
    </source>
</evidence>
<gene>
    <name evidence="8" type="ORF">L596_021650</name>
</gene>
<evidence type="ECO:0000313" key="8">
    <source>
        <dbReference type="EMBL" id="TKR69499.1"/>
    </source>
</evidence>
<comment type="caution">
    <text evidence="8">The sequence shown here is derived from an EMBL/GenBank/DDBJ whole genome shotgun (WGS) entry which is preliminary data.</text>
</comment>
<evidence type="ECO:0000259" key="7">
    <source>
        <dbReference type="PROSITE" id="PS51873"/>
    </source>
</evidence>
<dbReference type="GO" id="GO:0016567">
    <property type="term" value="P:protein ubiquitination"/>
    <property type="evidence" value="ECO:0007669"/>
    <property type="project" value="InterPro"/>
</dbReference>
<evidence type="ECO:0000256" key="2">
    <source>
        <dbReference type="ARBA" id="ARBA00022723"/>
    </source>
</evidence>
<dbReference type="Proteomes" id="UP000298663">
    <property type="component" value="Unassembled WGS sequence"/>
</dbReference>
<dbReference type="Gene3D" id="3.30.40.10">
    <property type="entry name" value="Zinc/RING finger domain, C3HC4 (zinc finger)"/>
    <property type="match status" value="1"/>
</dbReference>
<dbReference type="InterPro" id="IPR017907">
    <property type="entry name" value="Znf_RING_CS"/>
</dbReference>
<name>A0A4U5MJD2_STECR</name>
<sequence length="811" mass="93670">MAGPTETSESYFDCEKPRIWRSTPVKYLRPSRREKQRQPDFIRKTVDPWTSFQGIHNYVGHLDNLPESRTSVRNLQKDQVGLPEFNVSYSLNKKGRWVLPKIMQRDIEAYQDVPNQLRVSLIQGNDDAQASQQPELFQPIRSYHTHVNNEPVHKIAKRGNAKAMDFMRPENPAKHRQGRLLKIPENGMDLFKDKNFFNSPMEDDLDSWERNAHVVYTTYSLKEKPKTQKIAKGSKKDKHYDFDYDYELEDDFKDNEDESDLQGFKRDDYRYSLDHFLVSKGSKKNYQSSETISDLDFSSVSSEDSEFVFVSRSLLPAKLQTQEFPLIFEIEIQGDDNIDFLGLFGKENVSFCEGVKPETYCVKLTEASATTLKFMTDTKVKMKEGDLAVVVSTEKLLKATKQDFPQQGRTCPRTDAIDTFCHASRENVLPAVLSPEKLLHPQNSFCELEGRDVVLSAIFASQPKTTRTNLSDCCLQCGSTSVTCFSLACGHLFCRDCARSHVLTEDKLPITCSFPDCPVMYTPDVLKSVVGLKFVEEYCHKLVEKRLKLPDFQRCFRCERINHFPNDGLNHEGYGMCLCGEVICRKCGKECHAPLSCEKMDFYESILTRKGHTFHSMVDMSDFIREINAVICPSCTYPVERYAGCDHMTCWCGYEFCYRCGQGYKSSPHLCGEKQGLQTFEIDVDADIRDFSKRVMQRCMEIRKKKTYKLGNSFFKRYRGQHVLKREHLKGMQLRYTSLWDILERTLVEEHFNGSSAQKKYLFGRVEFVLTRIYQIVDDGDVNKIPDMDQLKGLLLEAMKLTRSLLALYDC</sequence>
<feature type="domain" description="RING-type" evidence="7">
    <location>
        <begin position="467"/>
        <end position="681"/>
    </location>
</feature>
<keyword evidence="9" id="KW-1185">Reference proteome</keyword>
<reference evidence="8 9" key="2">
    <citation type="journal article" date="2019" name="G3 (Bethesda)">
        <title>Hybrid Assembly of the Genome of the Entomopathogenic Nematode Steinernema carpocapsae Identifies the X-Chromosome.</title>
        <authorList>
            <person name="Serra L."/>
            <person name="Macchietto M."/>
            <person name="Macias-Munoz A."/>
            <person name="McGill C.J."/>
            <person name="Rodriguez I.M."/>
            <person name="Rodriguez B."/>
            <person name="Murad R."/>
            <person name="Mortazavi A."/>
        </authorList>
    </citation>
    <scope>NUCLEOTIDE SEQUENCE [LARGE SCALE GENOMIC DNA]</scope>
    <source>
        <strain evidence="8 9">ALL</strain>
    </source>
</reference>
<evidence type="ECO:0000256" key="4">
    <source>
        <dbReference type="ARBA" id="ARBA00022771"/>
    </source>
</evidence>
<evidence type="ECO:0000256" key="3">
    <source>
        <dbReference type="ARBA" id="ARBA00022737"/>
    </source>
</evidence>
<dbReference type="PROSITE" id="PS51873">
    <property type="entry name" value="TRIAD"/>
    <property type="match status" value="1"/>
</dbReference>
<accession>A0A4U5MJD2</accession>
<dbReference type="InterPro" id="IPR031127">
    <property type="entry name" value="E3_UB_ligase_RBR"/>
</dbReference>
<proteinExistence type="predicted"/>
<keyword evidence="4" id="KW-0863">Zinc-finger</keyword>
<keyword evidence="6" id="KW-0862">Zinc</keyword>
<dbReference type="Pfam" id="PF22191">
    <property type="entry name" value="IBR_1"/>
    <property type="match status" value="1"/>
</dbReference>
<evidence type="ECO:0000256" key="5">
    <source>
        <dbReference type="ARBA" id="ARBA00022786"/>
    </source>
</evidence>